<reference evidence="15" key="1">
    <citation type="submission" date="2019-08" db="EMBL/GenBank/DDBJ databases">
        <title>The improved chromosome-level genome for the pearl oyster Pinctada fucata martensii using PacBio sequencing and Hi-C.</title>
        <authorList>
            <person name="Zheng Z."/>
        </authorList>
    </citation>
    <scope>NUCLEOTIDE SEQUENCE</scope>
    <source>
        <strain evidence="15">ZZ-2019</strain>
        <tissue evidence="15">Adductor muscle</tissue>
    </source>
</reference>
<dbReference type="CDD" id="cd19049">
    <property type="entry name" value="LGIC_TM_anion"/>
    <property type="match status" value="1"/>
</dbReference>
<keyword evidence="8" id="KW-0406">Ion transport</keyword>
<keyword evidence="10" id="KW-0407">Ion channel</keyword>
<evidence type="ECO:0000256" key="11">
    <source>
        <dbReference type="SAM" id="Phobius"/>
    </source>
</evidence>
<feature type="transmembrane region" description="Helical" evidence="11">
    <location>
        <begin position="271"/>
        <end position="292"/>
    </location>
</feature>
<dbReference type="AlphaFoldDB" id="A0AA88YM53"/>
<evidence type="ECO:0000256" key="3">
    <source>
        <dbReference type="ARBA" id="ARBA00022448"/>
    </source>
</evidence>
<evidence type="ECO:0000313" key="15">
    <source>
        <dbReference type="EMBL" id="KAK3107651.1"/>
    </source>
</evidence>
<sequence>MVYIFPISVFLIFHSATTVIAGYDDGLLKERYNLLNKSFDGYDARVAPIPQKGEPVINYVQIYLLSMGSNSDLDTDFTLNFYLRQSWRDSRLTFTSDNVSRLEIDAGSMDRVWTPDTYFINEKRSSIHDVTVLNKLLHIFPNGNVLSSMRISGTFTTAMHLHKFPFDHPTFYLNLTSYGYSEDTVVFRWMPEAVVLSPNLEVAQFDLHNTSVFSCEPTRLVNMKFNCIGLKLSLNRRYGYYLLQVYVPSMLIVFLSWVSLWLSTDSMGPRVLLGVLTITGMTTQFSGTRAALARVSYIKAIDVWMGTCIIYVFLAIVEFAMVDLVLRTGLILTPLCARPKDGYTCAQDSDPEKQDGLVDDRDKEKIAVNPIDGVRDSSKNRITRCGDLHVY</sequence>
<dbReference type="InterPro" id="IPR006202">
    <property type="entry name" value="Neur_chan_lig-bd"/>
</dbReference>
<keyword evidence="5 11" id="KW-0812">Transmembrane</keyword>
<name>A0AA88YM53_PINIB</name>
<organism evidence="15 16">
    <name type="scientific">Pinctada imbricata</name>
    <name type="common">Atlantic pearl-oyster</name>
    <name type="synonym">Pinctada martensii</name>
    <dbReference type="NCBI Taxonomy" id="66713"/>
    <lineage>
        <taxon>Eukaryota</taxon>
        <taxon>Metazoa</taxon>
        <taxon>Spiralia</taxon>
        <taxon>Lophotrochozoa</taxon>
        <taxon>Mollusca</taxon>
        <taxon>Bivalvia</taxon>
        <taxon>Autobranchia</taxon>
        <taxon>Pteriomorphia</taxon>
        <taxon>Pterioida</taxon>
        <taxon>Pterioidea</taxon>
        <taxon>Pteriidae</taxon>
        <taxon>Pinctada</taxon>
    </lineage>
</organism>
<feature type="signal peptide" evidence="12">
    <location>
        <begin position="1"/>
        <end position="21"/>
    </location>
</feature>
<feature type="transmembrane region" description="Helical" evidence="11">
    <location>
        <begin position="304"/>
        <end position="326"/>
    </location>
</feature>
<evidence type="ECO:0000256" key="10">
    <source>
        <dbReference type="ARBA" id="ARBA00023303"/>
    </source>
</evidence>
<keyword evidence="4" id="KW-1003">Cell membrane</keyword>
<evidence type="ECO:0000313" key="16">
    <source>
        <dbReference type="Proteomes" id="UP001186944"/>
    </source>
</evidence>
<dbReference type="PRINTS" id="PR00252">
    <property type="entry name" value="NRIONCHANNEL"/>
</dbReference>
<dbReference type="InterPro" id="IPR036734">
    <property type="entry name" value="Neur_chan_lig-bd_sf"/>
</dbReference>
<dbReference type="InterPro" id="IPR006201">
    <property type="entry name" value="Neur_channel"/>
</dbReference>
<dbReference type="InterPro" id="IPR006029">
    <property type="entry name" value="Neurotrans-gated_channel_TM"/>
</dbReference>
<dbReference type="GO" id="GO:0005230">
    <property type="term" value="F:extracellular ligand-gated monoatomic ion channel activity"/>
    <property type="evidence" value="ECO:0007669"/>
    <property type="project" value="InterPro"/>
</dbReference>
<evidence type="ECO:0000256" key="4">
    <source>
        <dbReference type="ARBA" id="ARBA00022475"/>
    </source>
</evidence>
<evidence type="ECO:0000256" key="12">
    <source>
        <dbReference type="SAM" id="SignalP"/>
    </source>
</evidence>
<evidence type="ECO:0000256" key="6">
    <source>
        <dbReference type="ARBA" id="ARBA00022729"/>
    </source>
</evidence>
<evidence type="ECO:0000256" key="2">
    <source>
        <dbReference type="ARBA" id="ARBA00004236"/>
    </source>
</evidence>
<proteinExistence type="predicted"/>
<feature type="domain" description="Neurotransmitter-gated ion-channel ligand-binding" evidence="13">
    <location>
        <begin position="33"/>
        <end position="214"/>
    </location>
</feature>
<evidence type="ECO:0000256" key="7">
    <source>
        <dbReference type="ARBA" id="ARBA00022989"/>
    </source>
</evidence>
<feature type="transmembrane region" description="Helical" evidence="11">
    <location>
        <begin position="238"/>
        <end position="262"/>
    </location>
</feature>
<accession>A0AA88YM53</accession>
<dbReference type="GO" id="GO:0004888">
    <property type="term" value="F:transmembrane signaling receptor activity"/>
    <property type="evidence" value="ECO:0007669"/>
    <property type="project" value="InterPro"/>
</dbReference>
<keyword evidence="3" id="KW-0813">Transport</keyword>
<dbReference type="Gene3D" id="1.20.58.390">
    <property type="entry name" value="Neurotransmitter-gated ion-channel transmembrane domain"/>
    <property type="match status" value="1"/>
</dbReference>
<dbReference type="EMBL" id="VSWD01000002">
    <property type="protein sequence ID" value="KAK3107651.1"/>
    <property type="molecule type" value="Genomic_DNA"/>
</dbReference>
<evidence type="ECO:0000256" key="1">
    <source>
        <dbReference type="ARBA" id="ARBA00004141"/>
    </source>
</evidence>
<dbReference type="InterPro" id="IPR036719">
    <property type="entry name" value="Neuro-gated_channel_TM_sf"/>
</dbReference>
<dbReference type="SUPFAM" id="SSF63712">
    <property type="entry name" value="Nicotinic receptor ligand binding domain-like"/>
    <property type="match status" value="1"/>
</dbReference>
<dbReference type="InterPro" id="IPR038050">
    <property type="entry name" value="Neuro_actylchol_rec"/>
</dbReference>
<comment type="subcellular location">
    <subcellularLocation>
        <location evidence="2">Cell membrane</location>
    </subcellularLocation>
    <subcellularLocation>
        <location evidence="1">Membrane</location>
        <topology evidence="1">Multi-pass membrane protein</topology>
    </subcellularLocation>
</comment>
<dbReference type="InterPro" id="IPR006028">
    <property type="entry name" value="GABAA/Glycine_rcpt"/>
</dbReference>
<evidence type="ECO:0000256" key="5">
    <source>
        <dbReference type="ARBA" id="ARBA00022692"/>
    </source>
</evidence>
<keyword evidence="9 11" id="KW-0472">Membrane</keyword>
<dbReference type="Proteomes" id="UP001186944">
    <property type="component" value="Unassembled WGS sequence"/>
</dbReference>
<dbReference type="PRINTS" id="PR00253">
    <property type="entry name" value="GABAARECEPTR"/>
</dbReference>
<dbReference type="GO" id="GO:0005886">
    <property type="term" value="C:plasma membrane"/>
    <property type="evidence" value="ECO:0007669"/>
    <property type="project" value="UniProtKB-SubCell"/>
</dbReference>
<evidence type="ECO:0000259" key="14">
    <source>
        <dbReference type="Pfam" id="PF02932"/>
    </source>
</evidence>
<keyword evidence="16" id="KW-1185">Reference proteome</keyword>
<evidence type="ECO:0000256" key="8">
    <source>
        <dbReference type="ARBA" id="ARBA00023065"/>
    </source>
</evidence>
<feature type="chain" id="PRO_5041686279" evidence="12">
    <location>
        <begin position="22"/>
        <end position="391"/>
    </location>
</feature>
<dbReference type="Pfam" id="PF02932">
    <property type="entry name" value="Neur_chan_memb"/>
    <property type="match status" value="1"/>
</dbReference>
<dbReference type="SUPFAM" id="SSF90112">
    <property type="entry name" value="Neurotransmitter-gated ion-channel transmembrane pore"/>
    <property type="match status" value="1"/>
</dbReference>
<keyword evidence="7 11" id="KW-1133">Transmembrane helix</keyword>
<feature type="domain" description="Neurotransmitter-gated ion-channel transmembrane" evidence="14">
    <location>
        <begin position="245"/>
        <end position="325"/>
    </location>
</feature>
<gene>
    <name evidence="15" type="ORF">FSP39_019181</name>
</gene>
<protein>
    <submittedName>
        <fullName evidence="15">Uncharacterized protein</fullName>
    </submittedName>
</protein>
<evidence type="ECO:0000259" key="13">
    <source>
        <dbReference type="Pfam" id="PF02931"/>
    </source>
</evidence>
<dbReference type="Gene3D" id="2.70.170.10">
    <property type="entry name" value="Neurotransmitter-gated ion-channel ligand-binding domain"/>
    <property type="match status" value="1"/>
</dbReference>
<dbReference type="NCBIfam" id="TIGR00860">
    <property type="entry name" value="LIC"/>
    <property type="match status" value="1"/>
</dbReference>
<comment type="caution">
    <text evidence="15">The sequence shown here is derived from an EMBL/GenBank/DDBJ whole genome shotgun (WGS) entry which is preliminary data.</text>
</comment>
<dbReference type="PANTHER" id="PTHR18945">
    <property type="entry name" value="NEUROTRANSMITTER GATED ION CHANNEL"/>
    <property type="match status" value="1"/>
</dbReference>
<dbReference type="Pfam" id="PF02931">
    <property type="entry name" value="Neur_chan_LBD"/>
    <property type="match status" value="1"/>
</dbReference>
<keyword evidence="6 12" id="KW-0732">Signal</keyword>
<evidence type="ECO:0000256" key="9">
    <source>
        <dbReference type="ARBA" id="ARBA00023136"/>
    </source>
</evidence>